<comment type="caution">
    <text evidence="2">The sequence shown here is derived from an EMBL/GenBank/DDBJ whole genome shotgun (WGS) entry which is preliminary data.</text>
</comment>
<evidence type="ECO:0000313" key="3">
    <source>
        <dbReference type="Proteomes" id="UP000323930"/>
    </source>
</evidence>
<dbReference type="OrthoDB" id="4547866at2"/>
<gene>
    <name evidence="2" type="ORF">FUA24_11380</name>
</gene>
<accession>A0A5D0HRI6</accession>
<dbReference type="RefSeq" id="WP_148542355.1">
    <property type="nucleotide sequence ID" value="NZ_VSDQ01000679.1"/>
</dbReference>
<sequence length="301" mass="34990">MKKVLVIHYSQSGQLTEILDNILAPINSESDVEIDHLAIEMESPFPFPWTKKEFFGVFPETFLQKPQPIKAIPKEILEKNYDLIIFGYTIWYLTPSLPTTSFLASPDAQKLLSNKKVITVIGCRNMWIMAHEKLKRRLKDFNAELVGNIVLADRHINHISVITITKWMFSGKKYKYLNIFPKPGVSQKDIDESKKFGPIILNHLKQDNYNTLQPQLLKKEAVKIKPFLITTDKKANRIFSKWATLIGSNTKNRTFLLKLFNYYLIFAIWVISPVVFILFLATYLLRINKIKKDKKYYSSVS</sequence>
<reference evidence="2 3" key="1">
    <citation type="submission" date="2019-08" db="EMBL/GenBank/DDBJ databases">
        <title>Seonamhaeicola sediminis sp. nov., isolated from marine sediment.</title>
        <authorList>
            <person name="Cao W.R."/>
        </authorList>
    </citation>
    <scope>NUCLEOTIDE SEQUENCE [LARGE SCALE GENOMIC DNA]</scope>
    <source>
        <strain evidence="2 3">B011</strain>
    </source>
</reference>
<name>A0A5D0HRI6_9FLAO</name>
<proteinExistence type="predicted"/>
<keyword evidence="1" id="KW-0812">Transmembrane</keyword>
<organism evidence="2 3">
    <name type="scientific">Seonamhaeicola marinus</name>
    <dbReference type="NCBI Taxonomy" id="1912246"/>
    <lineage>
        <taxon>Bacteria</taxon>
        <taxon>Pseudomonadati</taxon>
        <taxon>Bacteroidota</taxon>
        <taxon>Flavobacteriia</taxon>
        <taxon>Flavobacteriales</taxon>
        <taxon>Flavobacteriaceae</taxon>
    </lineage>
</organism>
<protein>
    <submittedName>
        <fullName evidence="2">Dialkylresorcinol condensing enzyme DarA</fullName>
    </submittedName>
</protein>
<keyword evidence="1" id="KW-0472">Membrane</keyword>
<evidence type="ECO:0000256" key="1">
    <source>
        <dbReference type="SAM" id="Phobius"/>
    </source>
</evidence>
<feature type="transmembrane region" description="Helical" evidence="1">
    <location>
        <begin position="262"/>
        <end position="285"/>
    </location>
</feature>
<dbReference type="Gene3D" id="3.40.50.360">
    <property type="match status" value="1"/>
</dbReference>
<keyword evidence="1" id="KW-1133">Transmembrane helix</keyword>
<dbReference type="InterPro" id="IPR029039">
    <property type="entry name" value="Flavoprotein-like_sf"/>
</dbReference>
<dbReference type="Proteomes" id="UP000323930">
    <property type="component" value="Unassembled WGS sequence"/>
</dbReference>
<dbReference type="SUPFAM" id="SSF52218">
    <property type="entry name" value="Flavoproteins"/>
    <property type="match status" value="1"/>
</dbReference>
<evidence type="ECO:0000313" key="2">
    <source>
        <dbReference type="EMBL" id="TYA73944.1"/>
    </source>
</evidence>
<dbReference type="EMBL" id="VSDQ01000679">
    <property type="protein sequence ID" value="TYA73944.1"/>
    <property type="molecule type" value="Genomic_DNA"/>
</dbReference>
<dbReference type="AlphaFoldDB" id="A0A5D0HRI6"/>
<keyword evidence="3" id="KW-1185">Reference proteome</keyword>